<dbReference type="EC" id="1.5.-.-" evidence="10"/>
<comment type="similarity">
    <text evidence="10">In the N-terminal section; belongs to the methyltransferase superfamily. tRNA (mnm(5)s(2)U34)-methyltransferase family.</text>
</comment>
<keyword evidence="14" id="KW-1185">Reference proteome</keyword>
<dbReference type="InterPro" id="IPR006076">
    <property type="entry name" value="FAD-dep_OxRdtase"/>
</dbReference>
<name>A0A1W1XIP1_9NEIS</name>
<accession>A0A1W1XIP1</accession>
<dbReference type="Gene3D" id="3.30.9.10">
    <property type="entry name" value="D-Amino Acid Oxidase, subunit A, domain 2"/>
    <property type="match status" value="1"/>
</dbReference>
<dbReference type="InterPro" id="IPR036188">
    <property type="entry name" value="FAD/NAD-bd_sf"/>
</dbReference>
<keyword evidence="4 10" id="KW-0808">Transferase</keyword>
<feature type="region of interest" description="tRNA (mnm(5)s(2)U34)-methyltransferase" evidence="10">
    <location>
        <begin position="1"/>
        <end position="222"/>
    </location>
</feature>
<keyword evidence="1 10" id="KW-0963">Cytoplasm</keyword>
<dbReference type="InterPro" id="IPR023032">
    <property type="entry name" value="tRNA_MAMT_biosynth_bifunc_MnmC"/>
</dbReference>
<dbReference type="STRING" id="1121001.SAMN02745857_01709"/>
<feature type="domain" description="MnmC-like methyltransferase" evidence="12">
    <location>
        <begin position="99"/>
        <end position="220"/>
    </location>
</feature>
<dbReference type="NCBIfam" id="NF033855">
    <property type="entry name" value="tRNA_MNMC2"/>
    <property type="match status" value="1"/>
</dbReference>
<dbReference type="Proteomes" id="UP000192761">
    <property type="component" value="Unassembled WGS sequence"/>
</dbReference>
<keyword evidence="3 10" id="KW-0285">Flavoprotein</keyword>
<dbReference type="InterPro" id="IPR017610">
    <property type="entry name" value="tRNA_S-uridine_synth_MnmC_C"/>
</dbReference>
<dbReference type="Gene3D" id="3.40.50.150">
    <property type="entry name" value="Vaccinia Virus protein VP39"/>
    <property type="match status" value="1"/>
</dbReference>
<comment type="similarity">
    <text evidence="10">In the C-terminal section; belongs to the DAO family.</text>
</comment>
<dbReference type="GO" id="GO:0005737">
    <property type="term" value="C:cytoplasm"/>
    <property type="evidence" value="ECO:0007669"/>
    <property type="project" value="UniProtKB-SubCell"/>
</dbReference>
<sequence>MNADGIPYSASFDDIYHSPDGGLGQAQSVFMAGNGLPERWQQCDVFTIVETGFGQGLNFLATWQAWRADPLRGKRLHFVSVELHPFTPADLATLHAGYPQVAELAAQLRAQWPLLTPGFHRLSFDDGTVTLTLLFGSADAMLPELDVRADAIYLDGFSPAKNPDLWSPFVFRQLWRLSHAHTTLATYSVAGDVRRGLTEAGFAVEKLKGFGTKWAMLRGRLARIPRSQPVYAGEHAAIVIGAGLAGCAAAERLAARGWQISVLEAADGLATGSSGNHAGLMHVYCSRDDNLLARLSRAGAAATLQSLARLPVEAAPFHAADGVLQLAKDAAQAGQMAALAAESNWPPELVRFLDADAASLHLGQPVAHGGWWFATGAWINPRNACQGWLNAHGDRISARYGAEVTVLQQTAAGIWQARDAQGMLLAQAPVVILANAAAARQLVQAADLPVWDGWRVATRIADSAALPVHSLAGRAYVTAAYQGERIIGASDFSGDLQAAEASNIAALRAVLPQVENTALQVLSSRACKRPTTPDRLPLVGALPQPWHSGYPACHQPWQIPRQAGLYASLGFGARGLTWAVLAGELLASQLNGEPCPIERKLIDAIDPARFLLRALRRGEPYQVAAFGMASDDME</sequence>
<dbReference type="InterPro" id="IPR029063">
    <property type="entry name" value="SAM-dependent_MTases_sf"/>
</dbReference>
<proteinExistence type="inferred from homology"/>
<protein>
    <recommendedName>
        <fullName evidence="10">tRNA 5-methylaminomethyl-2-thiouridine biosynthesis bifunctional protein MnmC</fullName>
        <shortName evidence="10">tRNA mnm(5)s(2)U biosynthesis bifunctional protein</shortName>
    </recommendedName>
    <domain>
        <recommendedName>
            <fullName evidence="10">tRNA (mnm(5)s(2)U34)-methyltransferase</fullName>
            <ecNumber evidence="10">2.1.1.61</ecNumber>
        </recommendedName>
    </domain>
    <domain>
        <recommendedName>
            <fullName evidence="10">FAD-dependent cmnm(5)s(2)U34 oxidoreductase</fullName>
            <ecNumber evidence="10">1.5.-.-</ecNumber>
        </recommendedName>
    </domain>
</protein>
<evidence type="ECO:0000259" key="11">
    <source>
        <dbReference type="Pfam" id="PF01266"/>
    </source>
</evidence>
<keyword evidence="7 10" id="KW-0274">FAD</keyword>
<comment type="cofactor">
    <cofactor evidence="10">
        <name>FAD</name>
        <dbReference type="ChEBI" id="CHEBI:57692"/>
    </cofactor>
</comment>
<dbReference type="PANTHER" id="PTHR13847">
    <property type="entry name" value="SARCOSINE DEHYDROGENASE-RELATED"/>
    <property type="match status" value="1"/>
</dbReference>
<evidence type="ECO:0000256" key="7">
    <source>
        <dbReference type="ARBA" id="ARBA00022827"/>
    </source>
</evidence>
<dbReference type="NCBIfam" id="NF002483">
    <property type="entry name" value="PRK01747.1-4"/>
    <property type="match status" value="1"/>
</dbReference>
<evidence type="ECO:0000256" key="4">
    <source>
        <dbReference type="ARBA" id="ARBA00022679"/>
    </source>
</evidence>
<evidence type="ECO:0000256" key="5">
    <source>
        <dbReference type="ARBA" id="ARBA00022691"/>
    </source>
</evidence>
<evidence type="ECO:0000259" key="12">
    <source>
        <dbReference type="Pfam" id="PF05430"/>
    </source>
</evidence>
<dbReference type="GO" id="GO:0050660">
    <property type="term" value="F:flavin adenine dinucleotide binding"/>
    <property type="evidence" value="ECO:0007669"/>
    <property type="project" value="UniProtKB-UniRule"/>
</dbReference>
<keyword evidence="2 10" id="KW-0489">Methyltransferase</keyword>
<evidence type="ECO:0000256" key="9">
    <source>
        <dbReference type="ARBA" id="ARBA00023268"/>
    </source>
</evidence>
<dbReference type="AlphaFoldDB" id="A0A1W1XIP1"/>
<dbReference type="Gene3D" id="3.50.50.60">
    <property type="entry name" value="FAD/NAD(P)-binding domain"/>
    <property type="match status" value="1"/>
</dbReference>
<dbReference type="InterPro" id="IPR008471">
    <property type="entry name" value="MnmC-like_methylTransf"/>
</dbReference>
<dbReference type="GO" id="GO:0004808">
    <property type="term" value="F:tRNA (5-methylaminomethyl-2-thiouridylate)(34)-methyltransferase activity"/>
    <property type="evidence" value="ECO:0007669"/>
    <property type="project" value="UniProtKB-EC"/>
</dbReference>
<dbReference type="InterPro" id="IPR047785">
    <property type="entry name" value="tRNA_MNMC2"/>
</dbReference>
<keyword evidence="6 10" id="KW-0819">tRNA processing</keyword>
<evidence type="ECO:0000313" key="13">
    <source>
        <dbReference type="EMBL" id="SMC23845.1"/>
    </source>
</evidence>
<dbReference type="GO" id="GO:0032259">
    <property type="term" value="P:methylation"/>
    <property type="evidence" value="ECO:0007669"/>
    <property type="project" value="UniProtKB-KW"/>
</dbReference>
<dbReference type="HAMAP" id="MF_01102">
    <property type="entry name" value="MnmC"/>
    <property type="match status" value="1"/>
</dbReference>
<keyword evidence="9 10" id="KW-0511">Multifunctional enzyme</keyword>
<keyword evidence="5 10" id="KW-0949">S-adenosyl-L-methionine</keyword>
<feature type="domain" description="FAD dependent oxidoreductase" evidence="11">
    <location>
        <begin position="238"/>
        <end position="588"/>
    </location>
</feature>
<dbReference type="NCBIfam" id="TIGR03197">
    <property type="entry name" value="MnmC_Cterm"/>
    <property type="match status" value="1"/>
</dbReference>
<reference evidence="13 14" key="1">
    <citation type="submission" date="2017-04" db="EMBL/GenBank/DDBJ databases">
        <authorList>
            <person name="Afonso C.L."/>
            <person name="Miller P.J."/>
            <person name="Scott M.A."/>
            <person name="Spackman E."/>
            <person name="Goraichik I."/>
            <person name="Dimitrov K.M."/>
            <person name="Suarez D.L."/>
            <person name="Swayne D.E."/>
        </authorList>
    </citation>
    <scope>NUCLEOTIDE SEQUENCE [LARGE SCALE GENOMIC DNA]</scope>
    <source>
        <strain evidence="13 14">DSM 23236</strain>
    </source>
</reference>
<dbReference type="NCBIfam" id="NF002481">
    <property type="entry name" value="PRK01747.1-2"/>
    <property type="match status" value="1"/>
</dbReference>
<gene>
    <name evidence="10" type="primary">mnmC</name>
    <name evidence="13" type="ORF">SAMN02745857_01709</name>
</gene>
<evidence type="ECO:0000256" key="6">
    <source>
        <dbReference type="ARBA" id="ARBA00022694"/>
    </source>
</evidence>
<evidence type="ECO:0000256" key="8">
    <source>
        <dbReference type="ARBA" id="ARBA00023002"/>
    </source>
</evidence>
<evidence type="ECO:0000313" key="14">
    <source>
        <dbReference type="Proteomes" id="UP000192761"/>
    </source>
</evidence>
<feature type="region of interest" description="FAD-dependent cmnm(5)s(2)U34 oxidoreductase" evidence="10">
    <location>
        <begin position="240"/>
        <end position="634"/>
    </location>
</feature>
<keyword evidence="8 10" id="KW-0560">Oxidoreductase</keyword>
<evidence type="ECO:0000256" key="10">
    <source>
        <dbReference type="HAMAP-Rule" id="MF_01102"/>
    </source>
</evidence>
<dbReference type="Pfam" id="PF01266">
    <property type="entry name" value="DAO"/>
    <property type="match status" value="1"/>
</dbReference>
<dbReference type="SUPFAM" id="SSF51905">
    <property type="entry name" value="FAD/NAD(P)-binding domain"/>
    <property type="match status" value="1"/>
</dbReference>
<evidence type="ECO:0000256" key="2">
    <source>
        <dbReference type="ARBA" id="ARBA00022603"/>
    </source>
</evidence>
<comment type="subcellular location">
    <subcellularLocation>
        <location evidence="10">Cytoplasm</location>
    </subcellularLocation>
</comment>
<dbReference type="EMBL" id="FWXD01000008">
    <property type="protein sequence ID" value="SMC23845.1"/>
    <property type="molecule type" value="Genomic_DNA"/>
</dbReference>
<dbReference type="GO" id="GO:0002098">
    <property type="term" value="P:tRNA wobble uridine modification"/>
    <property type="evidence" value="ECO:0007669"/>
    <property type="project" value="TreeGrafter"/>
</dbReference>
<evidence type="ECO:0000256" key="3">
    <source>
        <dbReference type="ARBA" id="ARBA00022630"/>
    </source>
</evidence>
<dbReference type="PANTHER" id="PTHR13847:SF283">
    <property type="entry name" value="TRNA 5-METHYLAMINOMETHYL-2-THIOURIDINE BIOSYNTHESIS BIFUNCTIONAL PROTEIN MNMC"/>
    <property type="match status" value="1"/>
</dbReference>
<evidence type="ECO:0000256" key="1">
    <source>
        <dbReference type="ARBA" id="ARBA00022490"/>
    </source>
</evidence>
<dbReference type="Pfam" id="PF05430">
    <property type="entry name" value="Methyltransf_30"/>
    <property type="match status" value="1"/>
</dbReference>
<dbReference type="EC" id="2.1.1.61" evidence="10"/>
<comment type="function">
    <text evidence="10">Catalyzes the last two steps in the biosynthesis of 5-methylaminomethyl-2-thiouridine (mnm(5)s(2)U) at the wobble position (U34) in tRNA. Catalyzes the FAD-dependent demodification of cmnm(5)s(2)U34 to nm(5)s(2)U34, followed by the transfer of a methyl group from S-adenosyl-L-methionine to nm(5)s(2)U34, to form mnm(5)s(2)U34.</text>
</comment>
<dbReference type="OrthoDB" id="9786494at2"/>
<comment type="catalytic activity">
    <reaction evidence="10">
        <text>5-aminomethyl-2-thiouridine(34) in tRNA + S-adenosyl-L-methionine = 5-methylaminomethyl-2-thiouridine(34) in tRNA + S-adenosyl-L-homocysteine + H(+)</text>
        <dbReference type="Rhea" id="RHEA:19569"/>
        <dbReference type="Rhea" id="RHEA-COMP:10195"/>
        <dbReference type="Rhea" id="RHEA-COMP:10197"/>
        <dbReference type="ChEBI" id="CHEBI:15378"/>
        <dbReference type="ChEBI" id="CHEBI:57856"/>
        <dbReference type="ChEBI" id="CHEBI:59789"/>
        <dbReference type="ChEBI" id="CHEBI:74454"/>
        <dbReference type="ChEBI" id="CHEBI:74455"/>
        <dbReference type="EC" id="2.1.1.61"/>
    </reaction>
</comment>
<dbReference type="GO" id="GO:0016645">
    <property type="term" value="F:oxidoreductase activity, acting on the CH-NH group of donors"/>
    <property type="evidence" value="ECO:0007669"/>
    <property type="project" value="InterPro"/>
</dbReference>
<organism evidence="13 14">
    <name type="scientific">Andreprevotia lacus DSM 23236</name>
    <dbReference type="NCBI Taxonomy" id="1121001"/>
    <lineage>
        <taxon>Bacteria</taxon>
        <taxon>Pseudomonadati</taxon>
        <taxon>Pseudomonadota</taxon>
        <taxon>Betaproteobacteria</taxon>
        <taxon>Neisseriales</taxon>
        <taxon>Chitinibacteraceae</taxon>
        <taxon>Andreprevotia</taxon>
    </lineage>
</organism>